<name>A0AAQ3M9L6_9PEZI</name>
<gene>
    <name evidence="1" type="ORF">R9X50_00557600</name>
</gene>
<dbReference type="AlphaFoldDB" id="A0AAQ3M9L6"/>
<protein>
    <recommendedName>
        <fullName evidence="3">Bul1 C-terminal domain-containing protein</fullName>
    </recommendedName>
</protein>
<sequence length="402" mass="43850">MAPLATTVLRLFNKQQSSNSLTINVVLDAPTTGQSATTQVNGKAIITALSDTRFDDIQIKFVGNAATTVARTIAVPGGQSQGKHCFLIMDQRNLRPMFPSSNQLRTSESLTLPFNFTLPSCLPSRSCTHEVEGPAVREGHLLLPPSLNDGHASRTATAASDDLAPSTARICYRLKIAVLEKDAEDPLWFAPLAEISMPIHVSPVTQQSLPLYTSVAERAEISRTTKELKKSSYCHAVGSLTAYLLQPPGLSLDTGYGEEGNAMAADVFLHFNPAFPESPPPRLKQVTSALKATTYFSSKGMADFPNDIACLSDISQHRYSAKVQKFAFTCNVSGWKEHGNGGDVNYSTKVTVPVVLPSNKHMLPSFCSCLISRQYTLQVRLYQSSVQRTPLVEVEMPIQIYR</sequence>
<accession>A0AAQ3M9L6</accession>
<evidence type="ECO:0000313" key="1">
    <source>
        <dbReference type="EMBL" id="WPH02708.1"/>
    </source>
</evidence>
<organism evidence="1 2">
    <name type="scientific">Acrodontium crateriforme</name>
    <dbReference type="NCBI Taxonomy" id="150365"/>
    <lineage>
        <taxon>Eukaryota</taxon>
        <taxon>Fungi</taxon>
        <taxon>Dikarya</taxon>
        <taxon>Ascomycota</taxon>
        <taxon>Pezizomycotina</taxon>
        <taxon>Dothideomycetes</taxon>
        <taxon>Dothideomycetidae</taxon>
        <taxon>Mycosphaerellales</taxon>
        <taxon>Teratosphaeriaceae</taxon>
        <taxon>Acrodontium</taxon>
    </lineage>
</organism>
<dbReference type="InterPro" id="IPR014752">
    <property type="entry name" value="Arrestin-like_C"/>
</dbReference>
<dbReference type="Proteomes" id="UP001303373">
    <property type="component" value="Chromosome 8"/>
</dbReference>
<dbReference type="PANTHER" id="PTHR31904:SF1">
    <property type="entry name" value="BYPASS OF STOP CODON PROTEIN 5-RELATED"/>
    <property type="match status" value="1"/>
</dbReference>
<dbReference type="InterPro" id="IPR039634">
    <property type="entry name" value="Bul1-like"/>
</dbReference>
<dbReference type="PANTHER" id="PTHR31904">
    <property type="entry name" value="BYPASS OF STOP CODON PROTEIN 5-RELATED"/>
    <property type="match status" value="1"/>
</dbReference>
<proteinExistence type="predicted"/>
<keyword evidence="2" id="KW-1185">Reference proteome</keyword>
<evidence type="ECO:0008006" key="3">
    <source>
        <dbReference type="Google" id="ProtNLM"/>
    </source>
</evidence>
<dbReference type="EMBL" id="CP138587">
    <property type="protein sequence ID" value="WPH02708.1"/>
    <property type="molecule type" value="Genomic_DNA"/>
</dbReference>
<dbReference type="Gene3D" id="2.60.40.640">
    <property type="match status" value="1"/>
</dbReference>
<evidence type="ECO:0000313" key="2">
    <source>
        <dbReference type="Proteomes" id="UP001303373"/>
    </source>
</evidence>
<reference evidence="1 2" key="1">
    <citation type="submission" date="2023-11" db="EMBL/GenBank/DDBJ databases">
        <title>An acidophilic fungus is an integral part of prey digestion in a carnivorous sundew plant.</title>
        <authorList>
            <person name="Tsai I.J."/>
        </authorList>
    </citation>
    <scope>NUCLEOTIDE SEQUENCE [LARGE SCALE GENOMIC DNA]</scope>
    <source>
        <strain evidence="1">169a</strain>
    </source>
</reference>